<keyword evidence="2" id="KW-1185">Reference proteome</keyword>
<reference evidence="1" key="1">
    <citation type="submission" date="2022-04" db="EMBL/GenBank/DDBJ databases">
        <title>Genome of the entomopathogenic fungus Entomophthora muscae.</title>
        <authorList>
            <person name="Elya C."/>
            <person name="Lovett B.R."/>
            <person name="Lee E."/>
            <person name="Macias A.M."/>
            <person name="Hajek A.E."/>
            <person name="De Bivort B.L."/>
            <person name="Kasson M.T."/>
            <person name="De Fine Licht H.H."/>
            <person name="Stajich J.E."/>
        </authorList>
    </citation>
    <scope>NUCLEOTIDE SEQUENCE</scope>
    <source>
        <strain evidence="1">Berkeley</strain>
    </source>
</reference>
<protein>
    <submittedName>
        <fullName evidence="1">Uncharacterized protein</fullName>
    </submittedName>
</protein>
<organism evidence="1 2">
    <name type="scientific">Entomophthora muscae</name>
    <dbReference type="NCBI Taxonomy" id="34485"/>
    <lineage>
        <taxon>Eukaryota</taxon>
        <taxon>Fungi</taxon>
        <taxon>Fungi incertae sedis</taxon>
        <taxon>Zoopagomycota</taxon>
        <taxon>Entomophthoromycotina</taxon>
        <taxon>Entomophthoromycetes</taxon>
        <taxon>Entomophthorales</taxon>
        <taxon>Entomophthoraceae</taxon>
        <taxon>Entomophthora</taxon>
    </lineage>
</organism>
<dbReference type="Proteomes" id="UP001165960">
    <property type="component" value="Unassembled WGS sequence"/>
</dbReference>
<proteinExistence type="predicted"/>
<accession>A0ACC2TCN0</accession>
<evidence type="ECO:0000313" key="1">
    <source>
        <dbReference type="EMBL" id="KAJ9072201.1"/>
    </source>
</evidence>
<comment type="caution">
    <text evidence="1">The sequence shown here is derived from an EMBL/GenBank/DDBJ whole genome shotgun (WGS) entry which is preliminary data.</text>
</comment>
<dbReference type="EMBL" id="QTSX02003041">
    <property type="protein sequence ID" value="KAJ9072201.1"/>
    <property type="molecule type" value="Genomic_DNA"/>
</dbReference>
<sequence>MQPSIAYLFNKMIVCRNIILKKPKFFSATILSSFRHTGFYSTDRKSDKHNKFLKRIKNIPSKPPKDETANFKYHPVAVVGVITLLYSLYSALKKKEKDDSYTIELKEEIEQSSASLRKRNVKVIFVIGGPSSGKINAL</sequence>
<evidence type="ECO:0000313" key="2">
    <source>
        <dbReference type="Proteomes" id="UP001165960"/>
    </source>
</evidence>
<name>A0ACC2TCN0_9FUNG</name>
<gene>
    <name evidence="1" type="ORF">DSO57_1029887</name>
</gene>